<sequence length="69" mass="7426">QIAQKLGTTIIRVVDNYTVIDEHLPGPDLRSGVPAANYLEAAGIVACMKAGVLLESVKTSFYCFDSEPK</sequence>
<dbReference type="EMBL" id="LAZR01028417">
    <property type="protein sequence ID" value="KKL62676.1"/>
    <property type="molecule type" value="Genomic_DNA"/>
</dbReference>
<evidence type="ECO:0000313" key="1">
    <source>
        <dbReference type="EMBL" id="KKL62676.1"/>
    </source>
</evidence>
<gene>
    <name evidence="1" type="ORF">LCGC14_2182880</name>
</gene>
<proteinExistence type="predicted"/>
<organism evidence="1">
    <name type="scientific">marine sediment metagenome</name>
    <dbReference type="NCBI Taxonomy" id="412755"/>
    <lineage>
        <taxon>unclassified sequences</taxon>
        <taxon>metagenomes</taxon>
        <taxon>ecological metagenomes</taxon>
    </lineage>
</organism>
<dbReference type="AlphaFoldDB" id="A0A0F9E8U3"/>
<comment type="caution">
    <text evidence="1">The sequence shown here is derived from an EMBL/GenBank/DDBJ whole genome shotgun (WGS) entry which is preliminary data.</text>
</comment>
<protein>
    <submittedName>
        <fullName evidence="1">Uncharacterized protein</fullName>
    </submittedName>
</protein>
<feature type="non-terminal residue" evidence="1">
    <location>
        <position position="1"/>
    </location>
</feature>
<name>A0A0F9E8U3_9ZZZZ</name>
<reference evidence="1" key="1">
    <citation type="journal article" date="2015" name="Nature">
        <title>Complex archaea that bridge the gap between prokaryotes and eukaryotes.</title>
        <authorList>
            <person name="Spang A."/>
            <person name="Saw J.H."/>
            <person name="Jorgensen S.L."/>
            <person name="Zaremba-Niedzwiedzka K."/>
            <person name="Martijn J."/>
            <person name="Lind A.E."/>
            <person name="van Eijk R."/>
            <person name="Schleper C."/>
            <person name="Guy L."/>
            <person name="Ettema T.J."/>
        </authorList>
    </citation>
    <scope>NUCLEOTIDE SEQUENCE</scope>
</reference>
<accession>A0A0F9E8U3</accession>